<reference evidence="1 2" key="1">
    <citation type="journal article" date="2021" name="Hortic Res">
        <title>Chromosome-scale assembly of the Dendrobium chrysotoxum genome enhances the understanding of orchid evolution.</title>
        <authorList>
            <person name="Zhang Y."/>
            <person name="Zhang G.Q."/>
            <person name="Zhang D."/>
            <person name="Liu X.D."/>
            <person name="Xu X.Y."/>
            <person name="Sun W.H."/>
            <person name="Yu X."/>
            <person name="Zhu X."/>
            <person name="Wang Z.W."/>
            <person name="Zhao X."/>
            <person name="Zhong W.Y."/>
            <person name="Chen H."/>
            <person name="Yin W.L."/>
            <person name="Huang T."/>
            <person name="Niu S.C."/>
            <person name="Liu Z.J."/>
        </authorList>
    </citation>
    <scope>NUCLEOTIDE SEQUENCE [LARGE SCALE GENOMIC DNA]</scope>
    <source>
        <strain evidence="1">Lindl</strain>
    </source>
</reference>
<evidence type="ECO:0000313" key="1">
    <source>
        <dbReference type="EMBL" id="KAH0462964.1"/>
    </source>
</evidence>
<accession>A0AAV7H595</accession>
<gene>
    <name evidence="1" type="ORF">IEQ34_007546</name>
</gene>
<sequence length="109" mass="12607">MADRQEIGATKAERHPPQDPSCCLCFQQAPIRDRKPALQEWPWQLSDAIDETDNVPNKFEYMKHIKQLIKNKKQTKARSIIICLKKTVGHGGMENTAFLQHVYKDEMAK</sequence>
<keyword evidence="2" id="KW-1185">Reference proteome</keyword>
<evidence type="ECO:0000313" key="2">
    <source>
        <dbReference type="Proteomes" id="UP000775213"/>
    </source>
</evidence>
<organism evidence="1 2">
    <name type="scientific">Dendrobium chrysotoxum</name>
    <name type="common">Orchid</name>
    <dbReference type="NCBI Taxonomy" id="161865"/>
    <lineage>
        <taxon>Eukaryota</taxon>
        <taxon>Viridiplantae</taxon>
        <taxon>Streptophyta</taxon>
        <taxon>Embryophyta</taxon>
        <taxon>Tracheophyta</taxon>
        <taxon>Spermatophyta</taxon>
        <taxon>Magnoliopsida</taxon>
        <taxon>Liliopsida</taxon>
        <taxon>Asparagales</taxon>
        <taxon>Orchidaceae</taxon>
        <taxon>Epidendroideae</taxon>
        <taxon>Malaxideae</taxon>
        <taxon>Dendrobiinae</taxon>
        <taxon>Dendrobium</taxon>
    </lineage>
</organism>
<proteinExistence type="predicted"/>
<protein>
    <submittedName>
        <fullName evidence="1">Uncharacterized protein</fullName>
    </submittedName>
</protein>
<dbReference type="EMBL" id="JAGFBR010000008">
    <property type="protein sequence ID" value="KAH0462964.1"/>
    <property type="molecule type" value="Genomic_DNA"/>
</dbReference>
<dbReference type="AlphaFoldDB" id="A0AAV7H595"/>
<name>A0AAV7H595_DENCH</name>
<dbReference type="Proteomes" id="UP000775213">
    <property type="component" value="Unassembled WGS sequence"/>
</dbReference>
<comment type="caution">
    <text evidence="1">The sequence shown here is derived from an EMBL/GenBank/DDBJ whole genome shotgun (WGS) entry which is preliminary data.</text>
</comment>